<dbReference type="OrthoDB" id="7405225at2"/>
<sequence>MRRSDRSVSSALAISAMLALPLALASCGRTASDSDATDNQSDPAARAALEDPIMVDPDLTEQSNRNAVTTGSKPATGGVPLSRQAAVADAAQADAVKAVGGKLMSAPAAKTMECDSCDVNEPVTLGARAAQQNGKCDAKLSYGAEWADRMPAAFPVYPRATLREAAGVTSGECNVRVINFRTGASLKSVLDYYYTRAKRAGYDGEHTVKGQEHYLGGTRASDGAAYVVIVNHTGGLRDVDIVASNGR</sequence>
<reference evidence="3 4" key="1">
    <citation type="submission" date="2019-08" db="EMBL/GenBank/DDBJ databases">
        <title>Sphingorhabdus soil sp. nov., isolated from arctic soil.</title>
        <authorList>
            <person name="Liu Y."/>
        </authorList>
    </citation>
    <scope>NUCLEOTIDE SEQUENCE [LARGE SCALE GENOMIC DNA]</scope>
    <source>
        <strain evidence="3 4">D-2Q-5-6</strain>
    </source>
</reference>
<evidence type="ECO:0000256" key="1">
    <source>
        <dbReference type="SAM" id="MobiDB-lite"/>
    </source>
</evidence>
<evidence type="ECO:0000313" key="3">
    <source>
        <dbReference type="EMBL" id="TXC73861.1"/>
    </source>
</evidence>
<organism evidence="3 4">
    <name type="scientific">Flavisphingopyxis soli</name>
    <dbReference type="NCBI Taxonomy" id="2601267"/>
    <lineage>
        <taxon>Bacteria</taxon>
        <taxon>Pseudomonadati</taxon>
        <taxon>Pseudomonadota</taxon>
        <taxon>Alphaproteobacteria</taxon>
        <taxon>Sphingomonadales</taxon>
        <taxon>Sphingopyxidaceae</taxon>
        <taxon>Flavisphingopyxis</taxon>
    </lineage>
</organism>
<feature type="chain" id="PRO_5022945232" evidence="2">
    <location>
        <begin position="26"/>
        <end position="247"/>
    </location>
</feature>
<keyword evidence="2" id="KW-0732">Signal</keyword>
<feature type="signal peptide" evidence="2">
    <location>
        <begin position="1"/>
        <end position="25"/>
    </location>
</feature>
<keyword evidence="4" id="KW-1185">Reference proteome</keyword>
<comment type="caution">
    <text evidence="3">The sequence shown here is derived from an EMBL/GenBank/DDBJ whole genome shotgun (WGS) entry which is preliminary data.</text>
</comment>
<accession>A0A5C6UNZ8</accession>
<evidence type="ECO:0000256" key="2">
    <source>
        <dbReference type="SAM" id="SignalP"/>
    </source>
</evidence>
<evidence type="ECO:0000313" key="4">
    <source>
        <dbReference type="Proteomes" id="UP000321129"/>
    </source>
</evidence>
<dbReference type="AlphaFoldDB" id="A0A5C6UNZ8"/>
<feature type="compositionally biased region" description="Polar residues" evidence="1">
    <location>
        <begin position="60"/>
        <end position="73"/>
    </location>
</feature>
<feature type="region of interest" description="Disordered" evidence="1">
    <location>
        <begin position="60"/>
        <end position="79"/>
    </location>
</feature>
<dbReference type="Proteomes" id="UP000321129">
    <property type="component" value="Unassembled WGS sequence"/>
</dbReference>
<name>A0A5C6UNZ8_9SPHN</name>
<proteinExistence type="predicted"/>
<protein>
    <submittedName>
        <fullName evidence="3">Uncharacterized protein</fullName>
    </submittedName>
</protein>
<dbReference type="EMBL" id="VOPY01000001">
    <property type="protein sequence ID" value="TXC73861.1"/>
    <property type="molecule type" value="Genomic_DNA"/>
</dbReference>
<gene>
    <name evidence="3" type="ORF">FSZ31_03805</name>
</gene>
<dbReference type="PROSITE" id="PS51257">
    <property type="entry name" value="PROKAR_LIPOPROTEIN"/>
    <property type="match status" value="1"/>
</dbReference>